<dbReference type="CDD" id="cd00740">
    <property type="entry name" value="MeTr"/>
    <property type="match status" value="1"/>
</dbReference>
<evidence type="ECO:0000256" key="1">
    <source>
        <dbReference type="ARBA" id="ARBA00001700"/>
    </source>
</evidence>
<reference evidence="31" key="1">
    <citation type="submission" date="2015-03" db="EMBL/GenBank/DDBJ databases">
        <authorList>
            <consortium name="Pathogen Informatics"/>
        </authorList>
    </citation>
    <scope>NUCLEOTIDE SEQUENCE [LARGE SCALE GENOMIC DNA]</scope>
    <source>
        <strain evidence="31">NCTC11134</strain>
    </source>
</reference>
<feature type="binding site" description="axial binding residue" evidence="21">
    <location>
        <position position="749"/>
    </location>
    <ligand>
        <name>methylcob(III)alamin</name>
        <dbReference type="ChEBI" id="CHEBI:28115"/>
    </ligand>
    <ligandPart>
        <name>Co</name>
        <dbReference type="ChEBI" id="CHEBI:27638"/>
    </ligandPart>
</feature>
<feature type="binding site" evidence="22">
    <location>
        <begin position="746"/>
        <end position="750"/>
    </location>
    <ligand>
        <name>methylcob(III)alamin</name>
        <dbReference type="ChEBI" id="CHEBI:28115"/>
    </ligand>
</feature>
<dbReference type="CDD" id="cd02069">
    <property type="entry name" value="methionine_synthase_B12_BD"/>
    <property type="match status" value="1"/>
</dbReference>
<dbReference type="SUPFAM" id="SSF56507">
    <property type="entry name" value="Methionine synthase activation domain-like"/>
    <property type="match status" value="1"/>
</dbReference>
<dbReference type="UniPathway" id="UPA00051">
    <property type="reaction ID" value="UER00081"/>
</dbReference>
<keyword evidence="11 20" id="KW-0808">Transferase</keyword>
<organism evidence="30 31">
    <name type="scientific">Nocardia farcinica</name>
    <dbReference type="NCBI Taxonomy" id="37329"/>
    <lineage>
        <taxon>Bacteria</taxon>
        <taxon>Bacillati</taxon>
        <taxon>Actinomycetota</taxon>
        <taxon>Actinomycetes</taxon>
        <taxon>Mycobacteriales</taxon>
        <taxon>Nocardiaceae</taxon>
        <taxon>Nocardia</taxon>
    </lineage>
</organism>
<evidence type="ECO:0000256" key="13">
    <source>
        <dbReference type="ARBA" id="ARBA00022723"/>
    </source>
</evidence>
<evidence type="ECO:0000256" key="3">
    <source>
        <dbReference type="ARBA" id="ARBA00001956"/>
    </source>
</evidence>
<dbReference type="InterPro" id="IPR033706">
    <property type="entry name" value="Met_synthase_B12-bd"/>
</dbReference>
<dbReference type="Gene3D" id="3.10.196.10">
    <property type="entry name" value="Vitamin B12-dependent methionine synthase, activation domain"/>
    <property type="match status" value="1"/>
</dbReference>
<dbReference type="Gene3D" id="3.20.20.20">
    <property type="entry name" value="Dihydropteroate synthase-like"/>
    <property type="match status" value="1"/>
</dbReference>
<keyword evidence="15 20" id="KW-0862">Zinc</keyword>
<keyword evidence="10 20" id="KW-0846">Cobalamin</keyword>
<feature type="binding site" evidence="22">
    <location>
        <position position="852"/>
    </location>
    <ligand>
        <name>methylcob(III)alamin</name>
        <dbReference type="ChEBI" id="CHEBI:28115"/>
    </ligand>
</feature>
<evidence type="ECO:0000259" key="28">
    <source>
        <dbReference type="PROSITE" id="PS51332"/>
    </source>
</evidence>
<dbReference type="GO" id="GO:0008270">
    <property type="term" value="F:zinc ion binding"/>
    <property type="evidence" value="ECO:0007669"/>
    <property type="project" value="UniProtKB-UniRule"/>
</dbReference>
<dbReference type="InterPro" id="IPR003726">
    <property type="entry name" value="HCY_dom"/>
</dbReference>
<feature type="binding site" evidence="21 23">
    <location>
        <position position="233"/>
    </location>
    <ligand>
        <name>Zn(2+)</name>
        <dbReference type="ChEBI" id="CHEBI:29105"/>
    </ligand>
</feature>
<feature type="binding site" evidence="22">
    <location>
        <position position="947"/>
    </location>
    <ligand>
        <name>S-adenosyl-L-methionine</name>
        <dbReference type="ChEBI" id="CHEBI:59789"/>
    </ligand>
</feature>
<dbReference type="Gene3D" id="1.10.1240.10">
    <property type="entry name" value="Methionine synthase domain"/>
    <property type="match status" value="1"/>
</dbReference>
<feature type="domain" description="Pterin-binding" evidence="26">
    <location>
        <begin position="351"/>
        <end position="614"/>
    </location>
</feature>
<dbReference type="SUPFAM" id="SSF52242">
    <property type="entry name" value="Cobalamin (vitamin B12)-binding domain"/>
    <property type="match status" value="1"/>
</dbReference>
<dbReference type="EMBL" id="LN868938">
    <property type="protein sequence ID" value="CRY74717.1"/>
    <property type="molecule type" value="Genomic_DNA"/>
</dbReference>
<evidence type="ECO:0000256" key="4">
    <source>
        <dbReference type="ARBA" id="ARBA00005178"/>
    </source>
</evidence>
<feature type="binding site" evidence="21 23">
    <location>
        <position position="299"/>
    </location>
    <ligand>
        <name>Zn(2+)</name>
        <dbReference type="ChEBI" id="CHEBI:29105"/>
    </ligand>
</feature>
<dbReference type="GO" id="GO:0005829">
    <property type="term" value="C:cytosol"/>
    <property type="evidence" value="ECO:0007669"/>
    <property type="project" value="TreeGrafter"/>
</dbReference>
<dbReference type="PROSITE" id="PS50974">
    <property type="entry name" value="ADOMET_ACTIVATION"/>
    <property type="match status" value="1"/>
</dbReference>
<keyword evidence="8 20" id="KW-0489">Methyltransferase</keyword>
<evidence type="ECO:0000256" key="7">
    <source>
        <dbReference type="ARBA" id="ARBA00013998"/>
    </source>
</evidence>
<feature type="domain" description="B12-binding N-terminal" evidence="29">
    <location>
        <begin position="643"/>
        <end position="736"/>
    </location>
</feature>
<evidence type="ECO:0000256" key="8">
    <source>
        <dbReference type="ARBA" id="ARBA00022603"/>
    </source>
</evidence>
<comment type="cofactor">
    <cofactor evidence="3 20 21">
        <name>methylcob(III)alamin</name>
        <dbReference type="ChEBI" id="CHEBI:28115"/>
    </cofactor>
</comment>
<dbReference type="Pfam" id="PF02310">
    <property type="entry name" value="B12-binding"/>
    <property type="match status" value="1"/>
</dbReference>
<evidence type="ECO:0000256" key="22">
    <source>
        <dbReference type="PIRSR" id="PIRSR000381-2"/>
    </source>
</evidence>
<comment type="cofactor">
    <cofactor evidence="2 20 23">
        <name>Zn(2+)</name>
        <dbReference type="ChEBI" id="CHEBI:29105"/>
    </cofactor>
</comment>
<dbReference type="KEGG" id="nfr:ERS450000_00878"/>
<evidence type="ECO:0000259" key="26">
    <source>
        <dbReference type="PROSITE" id="PS50972"/>
    </source>
</evidence>
<dbReference type="GO" id="GO:0050667">
    <property type="term" value="P:homocysteine metabolic process"/>
    <property type="evidence" value="ECO:0007669"/>
    <property type="project" value="TreeGrafter"/>
</dbReference>
<comment type="catalytic activity">
    <reaction evidence="1 20">
        <text>(6S)-5-methyl-5,6,7,8-tetrahydrofolate + L-homocysteine = (6S)-5,6,7,8-tetrahydrofolate + L-methionine</text>
        <dbReference type="Rhea" id="RHEA:11172"/>
        <dbReference type="ChEBI" id="CHEBI:18608"/>
        <dbReference type="ChEBI" id="CHEBI:57453"/>
        <dbReference type="ChEBI" id="CHEBI:57844"/>
        <dbReference type="ChEBI" id="CHEBI:58199"/>
        <dbReference type="EC" id="2.1.1.13"/>
    </reaction>
</comment>
<dbReference type="InterPro" id="IPR036724">
    <property type="entry name" value="Cobalamin-bd_sf"/>
</dbReference>
<dbReference type="InterPro" id="IPR036594">
    <property type="entry name" value="Meth_synthase_dom"/>
</dbReference>
<dbReference type="InterPro" id="IPR037010">
    <property type="entry name" value="VitB12-dep_Met_synth_activ_sf"/>
</dbReference>
<dbReference type="InterPro" id="IPR003759">
    <property type="entry name" value="Cbl-bd_cap"/>
</dbReference>
<dbReference type="Pfam" id="PF02607">
    <property type="entry name" value="B12-binding_2"/>
    <property type="match status" value="1"/>
</dbReference>
<dbReference type="Gene3D" id="3.40.50.280">
    <property type="entry name" value="Cobalamin-binding domain"/>
    <property type="match status" value="1"/>
</dbReference>
<feature type="binding site" evidence="22">
    <location>
        <begin position="1195"/>
        <end position="1196"/>
    </location>
    <ligand>
        <name>S-adenosyl-L-methionine</name>
        <dbReference type="ChEBI" id="CHEBI:59789"/>
    </ligand>
</feature>
<dbReference type="PROSITE" id="PS51337">
    <property type="entry name" value="B12_BINDING_NTER"/>
    <property type="match status" value="1"/>
</dbReference>
<dbReference type="NCBIfam" id="TIGR02082">
    <property type="entry name" value="metH"/>
    <property type="match status" value="1"/>
</dbReference>
<dbReference type="Proteomes" id="UP000057820">
    <property type="component" value="Chromosome 1"/>
</dbReference>
<comment type="similarity">
    <text evidence="5">Belongs to the vitamin-B12 dependent methionine synthase family.</text>
</comment>
<dbReference type="InterPro" id="IPR006158">
    <property type="entry name" value="Cobalamin-bd"/>
</dbReference>
<evidence type="ECO:0000256" key="12">
    <source>
        <dbReference type="ARBA" id="ARBA00022691"/>
    </source>
</evidence>
<evidence type="ECO:0000256" key="6">
    <source>
        <dbReference type="ARBA" id="ARBA00012032"/>
    </source>
</evidence>
<dbReference type="Gene3D" id="3.20.20.330">
    <property type="entry name" value="Homocysteine-binding-like domain"/>
    <property type="match status" value="1"/>
</dbReference>
<accession>A0A0H5NHR2</accession>
<dbReference type="GO" id="GO:0008705">
    <property type="term" value="F:methionine synthase activity"/>
    <property type="evidence" value="ECO:0007669"/>
    <property type="project" value="UniProtKB-UniRule"/>
</dbReference>
<dbReference type="AlphaFoldDB" id="A0A0H5NHR2"/>
<proteinExistence type="inferred from homology"/>
<dbReference type="PANTHER" id="PTHR45833">
    <property type="entry name" value="METHIONINE SYNTHASE"/>
    <property type="match status" value="1"/>
</dbReference>
<dbReference type="OMA" id="ADCIAMS"/>
<dbReference type="FunFam" id="1.10.1240.10:FF:000002">
    <property type="entry name" value="Methionine synthase"/>
    <property type="match status" value="1"/>
</dbReference>
<evidence type="ECO:0000256" key="11">
    <source>
        <dbReference type="ARBA" id="ARBA00022679"/>
    </source>
</evidence>
<feature type="binding site" evidence="21 23">
    <location>
        <position position="300"/>
    </location>
    <ligand>
        <name>Zn(2+)</name>
        <dbReference type="ChEBI" id="CHEBI:29105"/>
    </ligand>
</feature>
<dbReference type="PIRSF" id="PIRSF000381">
    <property type="entry name" value="MetH"/>
    <property type="match status" value="1"/>
</dbReference>
<comment type="function">
    <text evidence="18 20">Catalyzes the transfer of a methyl group from methyl-cobalamin to homocysteine, yielding enzyme-bound cob(I)alamin and methionine. Subsequently, remethylates the cofactor using methyltetrahydrofolate.</text>
</comment>
<evidence type="ECO:0000313" key="30">
    <source>
        <dbReference type="EMBL" id="CRY74717.1"/>
    </source>
</evidence>
<evidence type="ECO:0000256" key="24">
    <source>
        <dbReference type="SAM" id="MobiDB-lite"/>
    </source>
</evidence>
<feature type="domain" description="B12-binding" evidence="28">
    <location>
        <begin position="736"/>
        <end position="873"/>
    </location>
</feature>
<dbReference type="EC" id="2.1.1.13" evidence="6 19"/>
<dbReference type="Pfam" id="PF02574">
    <property type="entry name" value="S-methyl_trans"/>
    <property type="match status" value="1"/>
</dbReference>
<dbReference type="GO" id="GO:0032259">
    <property type="term" value="P:methylation"/>
    <property type="evidence" value="ECO:0007669"/>
    <property type="project" value="UniProtKB-KW"/>
</dbReference>
<dbReference type="RefSeq" id="WP_011209725.1">
    <property type="nucleotide sequence ID" value="NZ_CP031418.1"/>
</dbReference>
<keyword evidence="14" id="KW-0677">Repeat</keyword>
<name>A0A0H5NHR2_NOCFR</name>
<dbReference type="InterPro" id="IPR000489">
    <property type="entry name" value="Pterin-binding_dom"/>
</dbReference>
<evidence type="ECO:0000313" key="31">
    <source>
        <dbReference type="Proteomes" id="UP000057820"/>
    </source>
</evidence>
<sequence>MSVSKSAGFDTTLLDTLRRRVVIGDGAMGTMLQAVDLTLDDFRGLEGCNEILNETRPDVLRAIHRAYFEAGADAVETNTFGCNLSNLGDYDIADRIRDLSERGTRLAREVADEMGPGPDGTPRYVLGSMGPGTKLPTLGHAPYTALRDAYVESALGMLDGGADAILIETCQDLLQVKAAVTGSRRAMELAGRRIPIITHVTVETTGTMLVGSEIGAALTALEPLGIDVIGLNCATGPDEMSEHLRHLSKHATVPVSVMPNAGLPVLGPNGAEYPLTPEELAVALRGFVSEFGLALVGGCCGTTPEHIRQVAEAVREVEATLPPPEQRRSPEPEPAVSSMYTSVPFAQDASVLMIGERTNANGSKAFREAMLAEDWQKCLDIAKDQTRDGAHMLDLCVDYVGRDGTRDMTELASRLATSSTLPIMLDSTEPAVLQAGLEHLGGRCAVNSVNYEDGAGPQSRFQQIMRLVAEHGAAVVALTIDEEGQARTAEKKVEIAERLIADITGNWGLDESDIIIDTLTFTLGTGQEESRRDGLETIEAIRELKRRHPRVQTTLGLSNISFGLNPAARQVLNSVFMHECVQAGLDSAIVHASKILPMSRIPEEQRTTALDLIYDRRTPDYDPLQQLMAMFEGVSSSSSKASRAEELAALPLFERLERRIVDGEKAGMEADLDEAMREVPPLRIINETLLSGMKTVGELFGSGQMQLPFVLQSAEVMKAAVAYLEPHMESTDDSGKGRIVLATVKGDVHDIGKNLVDIILSNNGYEVVNLGIKQPITSILDAAVDKKADVIGMSGLLVKSTVVMKENLEELNSRGVADQFPVLLGGAALTRAYVENDLTDVYEGDVHYARDAFEGLRLMDEIMARKRGEAPDPNSPEAVAEREKAAERKARHERSKRIAEKRKAAETPVEVPARSDVAADLPVPVPPFWGTRVVKGLAVHEYSGLLDERALFLGQWGLRGQRGGDGPSYEELVESEGRPRLRAWLDRLATEGVLQHAAVVYGYFPAVSEGDDVIVLTEPEPDAPQRYRFTFPRQQRDRFLCIADFIRSRELARETGQVDVLPFQLVTMGQPIADFANELFAADNYRDYLEVHGIGVQLTEALAEYWHRRIREELVLEGHAVAESDPEDVQEYFKLGYRGARYSFGYGACPDLEDRAKLVDLLEADRIGVVLSEELQLHPEQSTDAFVLLHPEAKYFNA</sequence>
<evidence type="ECO:0000256" key="15">
    <source>
        <dbReference type="ARBA" id="ARBA00022833"/>
    </source>
</evidence>
<evidence type="ECO:0000259" key="27">
    <source>
        <dbReference type="PROSITE" id="PS50974"/>
    </source>
</evidence>
<evidence type="ECO:0000256" key="23">
    <source>
        <dbReference type="PROSITE-ProRule" id="PRU00333"/>
    </source>
</evidence>
<evidence type="ECO:0000256" key="5">
    <source>
        <dbReference type="ARBA" id="ARBA00010398"/>
    </source>
</evidence>
<feature type="domain" description="Hcy-binding" evidence="25">
    <location>
        <begin position="10"/>
        <end position="314"/>
    </location>
</feature>
<evidence type="ECO:0000256" key="21">
    <source>
        <dbReference type="PIRSR" id="PIRSR000381-1"/>
    </source>
</evidence>
<feature type="domain" description="AdoMet activation" evidence="27">
    <location>
        <begin position="900"/>
        <end position="1198"/>
    </location>
</feature>
<keyword evidence="16 20" id="KW-0486">Methionine biosynthesis</keyword>
<evidence type="ECO:0000256" key="19">
    <source>
        <dbReference type="NCBIfam" id="TIGR02082"/>
    </source>
</evidence>
<evidence type="ECO:0000256" key="18">
    <source>
        <dbReference type="ARBA" id="ARBA00025552"/>
    </source>
</evidence>
<evidence type="ECO:0000259" key="25">
    <source>
        <dbReference type="PROSITE" id="PS50970"/>
    </source>
</evidence>
<dbReference type="PROSITE" id="PS51332">
    <property type="entry name" value="B12_BINDING"/>
    <property type="match status" value="1"/>
</dbReference>
<dbReference type="FunFam" id="3.20.20.330:FF:000006">
    <property type="entry name" value="Methionine synthase"/>
    <property type="match status" value="1"/>
</dbReference>
<evidence type="ECO:0000256" key="17">
    <source>
        <dbReference type="ARBA" id="ARBA00023285"/>
    </source>
</evidence>
<dbReference type="SUPFAM" id="SSF47644">
    <property type="entry name" value="Methionine synthase domain"/>
    <property type="match status" value="1"/>
</dbReference>
<evidence type="ECO:0000256" key="9">
    <source>
        <dbReference type="ARBA" id="ARBA00022605"/>
    </source>
</evidence>
<dbReference type="InterPro" id="IPR036589">
    <property type="entry name" value="HCY_dom_sf"/>
</dbReference>
<gene>
    <name evidence="30" type="primary">metH</name>
    <name evidence="30" type="ORF">ERS450000_00878</name>
</gene>
<evidence type="ECO:0000259" key="29">
    <source>
        <dbReference type="PROSITE" id="PS51337"/>
    </source>
</evidence>
<dbReference type="Pfam" id="PF02965">
    <property type="entry name" value="Met_synt_B12"/>
    <property type="match status" value="1"/>
</dbReference>
<comment type="pathway">
    <text evidence="4 20">Amino-acid biosynthesis; L-methionine biosynthesis via de novo pathway; L-methionine from L-homocysteine (MetH route): step 1/1.</text>
</comment>
<feature type="compositionally biased region" description="Basic and acidic residues" evidence="24">
    <location>
        <begin position="879"/>
        <end position="905"/>
    </location>
</feature>
<evidence type="ECO:0000256" key="2">
    <source>
        <dbReference type="ARBA" id="ARBA00001947"/>
    </source>
</evidence>
<feature type="binding site" evidence="22">
    <location>
        <position position="794"/>
    </location>
    <ligand>
        <name>methylcob(III)alamin</name>
        <dbReference type="ChEBI" id="CHEBI:28115"/>
    </ligand>
</feature>
<keyword evidence="9 20" id="KW-0028">Amino-acid biosynthesis</keyword>
<dbReference type="FunFam" id="3.40.50.280:FF:000004">
    <property type="entry name" value="Methionine synthase"/>
    <property type="match status" value="1"/>
</dbReference>
<dbReference type="InterPro" id="IPR011005">
    <property type="entry name" value="Dihydropteroate_synth-like_sf"/>
</dbReference>
<keyword evidence="12 20" id="KW-0949">S-adenosyl-L-methionine</keyword>
<protein>
    <recommendedName>
        <fullName evidence="7 19">Methionine synthase</fullName>
        <ecNumber evidence="6 19">2.1.1.13</ecNumber>
    </recommendedName>
    <alternativeName>
        <fullName evidence="20">5-methyltetrahydrofolate--homocysteine methyltransferase</fullName>
    </alternativeName>
</protein>
<dbReference type="Pfam" id="PF00809">
    <property type="entry name" value="Pterin_bind"/>
    <property type="match status" value="1"/>
</dbReference>
<dbReference type="PROSITE" id="PS50970">
    <property type="entry name" value="HCY"/>
    <property type="match status" value="1"/>
</dbReference>
<dbReference type="GO" id="GO:0046653">
    <property type="term" value="P:tetrahydrofolate metabolic process"/>
    <property type="evidence" value="ECO:0007669"/>
    <property type="project" value="TreeGrafter"/>
</dbReference>
<dbReference type="PANTHER" id="PTHR45833:SF1">
    <property type="entry name" value="METHIONINE SYNTHASE"/>
    <property type="match status" value="1"/>
</dbReference>
<dbReference type="FunFam" id="3.20.20.20:FF:000007">
    <property type="entry name" value="Methionine synthase"/>
    <property type="match status" value="1"/>
</dbReference>
<feature type="binding site" evidence="22">
    <location>
        <position position="1141"/>
    </location>
    <ligand>
        <name>S-adenosyl-L-methionine</name>
        <dbReference type="ChEBI" id="CHEBI:59789"/>
    </ligand>
</feature>
<keyword evidence="17 20" id="KW-0170">Cobalt</keyword>
<dbReference type="GeneID" id="61133908"/>
<evidence type="ECO:0000256" key="16">
    <source>
        <dbReference type="ARBA" id="ARBA00023167"/>
    </source>
</evidence>
<evidence type="ECO:0000256" key="20">
    <source>
        <dbReference type="PIRNR" id="PIRNR000381"/>
    </source>
</evidence>
<dbReference type="InterPro" id="IPR004223">
    <property type="entry name" value="VitB12-dep_Met_synth_activ_dom"/>
</dbReference>
<dbReference type="PROSITE" id="PS50972">
    <property type="entry name" value="PTERIN_BINDING"/>
    <property type="match status" value="1"/>
</dbReference>
<evidence type="ECO:0000256" key="14">
    <source>
        <dbReference type="ARBA" id="ARBA00022737"/>
    </source>
</evidence>
<evidence type="ECO:0000256" key="10">
    <source>
        <dbReference type="ARBA" id="ARBA00022628"/>
    </source>
</evidence>
<feature type="region of interest" description="Disordered" evidence="24">
    <location>
        <begin position="867"/>
        <end position="910"/>
    </location>
</feature>
<dbReference type="InterPro" id="IPR011822">
    <property type="entry name" value="MetH"/>
</dbReference>
<dbReference type="SUPFAM" id="SSF51717">
    <property type="entry name" value="Dihydropteroate synthetase-like"/>
    <property type="match status" value="1"/>
</dbReference>
<comment type="domain">
    <text evidence="20">Modular enzyme with four functionally distinct domains. The isolated Hcy-binding domain catalyzes methyl transfer from free methylcobalamin to homocysteine. The Hcy-binding domain in association with the pterin-binding domain catalyzes the methylation of cob(I)alamin by methyltetrahydrofolate and the methylation of homocysteine. The B12-binding domain binds the cofactor. The AdoMet activation domain binds S-adenosyl-L-methionine. Under aerobic conditions cob(I)alamin can be converted to inactive cob(II)alamin. Reductive methylation by S-adenosyl-L-methionine and flavodoxin regenerates methylcobalamin.</text>
</comment>
<dbReference type="SMART" id="SM01018">
    <property type="entry name" value="B12-binding_2"/>
    <property type="match status" value="1"/>
</dbReference>
<keyword evidence="13 20" id="KW-0479">Metal-binding</keyword>
<dbReference type="SUPFAM" id="SSF82282">
    <property type="entry name" value="Homocysteine S-methyltransferase"/>
    <property type="match status" value="1"/>
</dbReference>
<dbReference type="InterPro" id="IPR050554">
    <property type="entry name" value="Met_Synthase/Corrinoid"/>
</dbReference>
<dbReference type="GO" id="GO:0031419">
    <property type="term" value="F:cobalamin binding"/>
    <property type="evidence" value="ECO:0007669"/>
    <property type="project" value="UniProtKB-UniRule"/>
</dbReference>